<proteinExistence type="predicted"/>
<dbReference type="EC" id="1.-.-.-" evidence="2"/>
<keyword evidence="3" id="KW-1185">Reference proteome</keyword>
<evidence type="ECO:0000313" key="3">
    <source>
        <dbReference type="Proteomes" id="UP001597327"/>
    </source>
</evidence>
<reference evidence="3" key="1">
    <citation type="journal article" date="2019" name="Int. J. Syst. Evol. Microbiol.">
        <title>The Global Catalogue of Microorganisms (GCM) 10K type strain sequencing project: providing services to taxonomists for standard genome sequencing and annotation.</title>
        <authorList>
            <consortium name="The Broad Institute Genomics Platform"/>
            <consortium name="The Broad Institute Genome Sequencing Center for Infectious Disease"/>
            <person name="Wu L."/>
            <person name="Ma J."/>
        </authorList>
    </citation>
    <scope>NUCLEOTIDE SEQUENCE [LARGE SCALE GENOMIC DNA]</scope>
    <source>
        <strain evidence="3">JCM 3369</strain>
    </source>
</reference>
<comment type="caution">
    <text evidence="2">The sequence shown here is derived from an EMBL/GenBank/DDBJ whole genome shotgun (WGS) entry which is preliminary data.</text>
</comment>
<dbReference type="PANTHER" id="PTHR34071:SF2">
    <property type="entry name" value="FLAVIN-NUCLEOTIDE-BINDING PROTEIN"/>
    <property type="match status" value="1"/>
</dbReference>
<accession>A0ABW4JX02</accession>
<dbReference type="RefSeq" id="WP_149892655.1">
    <property type="nucleotide sequence ID" value="NZ_JBHUFA010000004.1"/>
</dbReference>
<evidence type="ECO:0000313" key="2">
    <source>
        <dbReference type="EMBL" id="MFD1696475.1"/>
    </source>
</evidence>
<dbReference type="PANTHER" id="PTHR34071">
    <property type="entry name" value="5-NITROIMIDAZOLE ANTIBIOTICS RESISTANCE PROTEIN, NIMA-FAMILY-RELATED PROTEIN-RELATED"/>
    <property type="match status" value="1"/>
</dbReference>
<dbReference type="EMBL" id="JBHUFA010000004">
    <property type="protein sequence ID" value="MFD1696475.1"/>
    <property type="molecule type" value="Genomic_DNA"/>
</dbReference>
<dbReference type="Gene3D" id="2.30.110.10">
    <property type="entry name" value="Electron Transport, Fmn-binding Protein, Chain A"/>
    <property type="match status" value="1"/>
</dbReference>
<keyword evidence="2" id="KW-0560">Oxidoreductase</keyword>
<gene>
    <name evidence="2" type="ORF">ACFSC7_13180</name>
</gene>
<dbReference type="GO" id="GO:0016491">
    <property type="term" value="F:oxidoreductase activity"/>
    <property type="evidence" value="ECO:0007669"/>
    <property type="project" value="UniProtKB-KW"/>
</dbReference>
<dbReference type="InterPro" id="IPR024747">
    <property type="entry name" value="Pyridox_Oxase-rel"/>
</dbReference>
<dbReference type="SUPFAM" id="SSF50475">
    <property type="entry name" value="FMN-binding split barrel"/>
    <property type="match status" value="1"/>
</dbReference>
<name>A0ABW4JX02_9HYPH</name>
<feature type="region of interest" description="Disordered" evidence="1">
    <location>
        <begin position="1"/>
        <end position="23"/>
    </location>
</feature>
<sequence>MDHAPSNDPSTHRSRDRQEPDRPAYARIRQMKRGDYDRALANEILDCGLVGHMGFVADERPMVIPMAYARVGDVLYVHGASTTRLIKSQAGGLPVSFTVTHLDGLVVARAAFNLSMNYRCAIVHGQATLVEDLDEKEASLIAITDHMLPGRWSESRPMLPKELKATGVLRLTMDHVSTKVRSGPPVDEDEDLGLPIWAGVIPVTSALGQPLAAADVPDTVTAPASLQAARKKFA</sequence>
<evidence type="ECO:0000256" key="1">
    <source>
        <dbReference type="SAM" id="MobiDB-lite"/>
    </source>
</evidence>
<organism evidence="2 3">
    <name type="scientific">Roseibium aestuarii</name>
    <dbReference type="NCBI Taxonomy" id="2600299"/>
    <lineage>
        <taxon>Bacteria</taxon>
        <taxon>Pseudomonadati</taxon>
        <taxon>Pseudomonadota</taxon>
        <taxon>Alphaproteobacteria</taxon>
        <taxon>Hyphomicrobiales</taxon>
        <taxon>Stappiaceae</taxon>
        <taxon>Roseibium</taxon>
    </lineage>
</organism>
<dbReference type="Pfam" id="PF12900">
    <property type="entry name" value="Pyridox_ox_2"/>
    <property type="match status" value="1"/>
</dbReference>
<dbReference type="Proteomes" id="UP001597327">
    <property type="component" value="Unassembled WGS sequence"/>
</dbReference>
<dbReference type="InterPro" id="IPR012349">
    <property type="entry name" value="Split_barrel_FMN-bd"/>
</dbReference>
<protein>
    <submittedName>
        <fullName evidence="2">Pyridoxamine 5'-phosphate oxidase family protein</fullName>
        <ecNumber evidence="2">1.-.-.-</ecNumber>
    </submittedName>
</protein>